<dbReference type="SUPFAM" id="SSF52821">
    <property type="entry name" value="Rhodanese/Cell cycle control phosphatase"/>
    <property type="match status" value="2"/>
</dbReference>
<dbReference type="PROSITE" id="PS50206">
    <property type="entry name" value="RHODANESE_3"/>
    <property type="match status" value="2"/>
</dbReference>
<name>A0A077DED0_9BURK</name>
<dbReference type="OrthoDB" id="9781034at2"/>
<dbReference type="Pfam" id="PF00581">
    <property type="entry name" value="Rhodanese"/>
    <property type="match status" value="2"/>
</dbReference>
<proteinExistence type="predicted"/>
<evidence type="ECO:0000256" key="1">
    <source>
        <dbReference type="ARBA" id="ARBA00022679"/>
    </source>
</evidence>
<gene>
    <name evidence="4" type="ORF">IX83_03690</name>
</gene>
<reference evidence="4 5" key="1">
    <citation type="journal article" date="2014" name="BMC Genomics">
        <title>A genomic perspective on a new bacterial genus and species from the Alcaligenaceae family, Basilea psittacipulmonis.</title>
        <authorList>
            <person name="Whiteson K.L."/>
            <person name="Hernandez D."/>
            <person name="Lazarevic V."/>
            <person name="Gaia N."/>
            <person name="Farinelli L."/>
            <person name="Francois P."/>
            <person name="Pilo P."/>
            <person name="Frey J."/>
            <person name="Schrenzel J."/>
        </authorList>
    </citation>
    <scope>NUCLEOTIDE SEQUENCE [LARGE SCALE GENOMIC DNA]</scope>
    <source>
        <strain evidence="4 5">DSM 24701</strain>
    </source>
</reference>
<dbReference type="PANTHER" id="PTHR11364:SF27">
    <property type="entry name" value="SULFURTRANSFERASE"/>
    <property type="match status" value="1"/>
</dbReference>
<protein>
    <recommendedName>
        <fullName evidence="3">Rhodanese domain-containing protein</fullName>
    </recommendedName>
</protein>
<keyword evidence="1" id="KW-0808">Transferase</keyword>
<organism evidence="4 5">
    <name type="scientific">Basilea psittacipulmonis DSM 24701</name>
    <dbReference type="NCBI Taxonomy" id="1072685"/>
    <lineage>
        <taxon>Bacteria</taxon>
        <taxon>Pseudomonadati</taxon>
        <taxon>Pseudomonadota</taxon>
        <taxon>Betaproteobacteria</taxon>
        <taxon>Burkholderiales</taxon>
        <taxon>Alcaligenaceae</taxon>
        <taxon>Basilea</taxon>
    </lineage>
</organism>
<evidence type="ECO:0000313" key="4">
    <source>
        <dbReference type="EMBL" id="AIL32526.1"/>
    </source>
</evidence>
<accession>A0A077DED0</accession>
<dbReference type="Proteomes" id="UP000028945">
    <property type="component" value="Chromosome"/>
</dbReference>
<dbReference type="InterPro" id="IPR036873">
    <property type="entry name" value="Rhodanese-like_dom_sf"/>
</dbReference>
<keyword evidence="5" id="KW-1185">Reference proteome</keyword>
<dbReference type="eggNOG" id="COG2897">
    <property type="taxonomic scope" value="Bacteria"/>
</dbReference>
<sequence>MNSLLITAKQLSEQLHDYQILDVRHSLADFSLGHRKYKEGHIPGAWFLDHEIDLCGPKTATSGRHPLPDREELANLLGSFGLHPEGRFVVYDDGNSMFAAHAWWLLKWLGCEHVQVLDGGFEVWKNSAYPISQDVPEHGTPEQWLPLSDPLVDTVSMQAVKENIHSPQFVLVDARAAARYRGEVEPIDPKAGHIPGALNVPCTDNLQENGCFKTPEVLREQWLTFLGNKKPEQIVNQCGSGITACHNVFAMELAGLHGSRLYSGSWSQWCSDPDNPIVTGDRP</sequence>
<dbReference type="CDD" id="cd01448">
    <property type="entry name" value="TST_Repeat_1"/>
    <property type="match status" value="1"/>
</dbReference>
<feature type="domain" description="Rhodanese" evidence="3">
    <location>
        <begin position="165"/>
        <end position="278"/>
    </location>
</feature>
<dbReference type="CDD" id="cd01449">
    <property type="entry name" value="TST_Repeat_2"/>
    <property type="match status" value="1"/>
</dbReference>
<evidence type="ECO:0000256" key="2">
    <source>
        <dbReference type="ARBA" id="ARBA00022737"/>
    </source>
</evidence>
<dbReference type="PROSITE" id="PS00380">
    <property type="entry name" value="RHODANESE_1"/>
    <property type="match status" value="1"/>
</dbReference>
<dbReference type="InterPro" id="IPR045078">
    <property type="entry name" value="TST/MPST-like"/>
</dbReference>
<keyword evidence="2" id="KW-0677">Repeat</keyword>
<dbReference type="InterPro" id="IPR001307">
    <property type="entry name" value="Thiosulphate_STrfase_CS"/>
</dbReference>
<dbReference type="InterPro" id="IPR001763">
    <property type="entry name" value="Rhodanese-like_dom"/>
</dbReference>
<dbReference type="GO" id="GO:0004792">
    <property type="term" value="F:thiosulfate-cyanide sulfurtransferase activity"/>
    <property type="evidence" value="ECO:0007669"/>
    <property type="project" value="InterPro"/>
</dbReference>
<feature type="domain" description="Rhodanese" evidence="3">
    <location>
        <begin position="14"/>
        <end position="133"/>
    </location>
</feature>
<dbReference type="RefSeq" id="WP_038499274.1">
    <property type="nucleotide sequence ID" value="NZ_AFWK01000107.1"/>
</dbReference>
<dbReference type="STRING" id="1072685.IX83_03690"/>
<dbReference type="PANTHER" id="PTHR11364">
    <property type="entry name" value="THIOSULFATE SULFERTANSFERASE"/>
    <property type="match status" value="1"/>
</dbReference>
<dbReference type="HOGENOM" id="CLU_031618_0_0_4"/>
<dbReference type="EMBL" id="CP009238">
    <property type="protein sequence ID" value="AIL32526.1"/>
    <property type="molecule type" value="Genomic_DNA"/>
</dbReference>
<evidence type="ECO:0000259" key="3">
    <source>
        <dbReference type="PROSITE" id="PS50206"/>
    </source>
</evidence>
<dbReference type="KEGG" id="bpsi:IX83_03690"/>
<dbReference type="SMART" id="SM00450">
    <property type="entry name" value="RHOD"/>
    <property type="match status" value="2"/>
</dbReference>
<dbReference type="AlphaFoldDB" id="A0A077DED0"/>
<evidence type="ECO:0000313" key="5">
    <source>
        <dbReference type="Proteomes" id="UP000028945"/>
    </source>
</evidence>
<dbReference type="Gene3D" id="3.40.250.10">
    <property type="entry name" value="Rhodanese-like domain"/>
    <property type="match status" value="2"/>
</dbReference>